<evidence type="ECO:0000313" key="2">
    <source>
        <dbReference type="Proteomes" id="UP000001203"/>
    </source>
</evidence>
<dbReference type="EMBL" id="CP000806">
    <property type="protein sequence ID" value="ACB52074.1"/>
    <property type="molecule type" value="Genomic_DNA"/>
</dbReference>
<reference evidence="1 2" key="1">
    <citation type="journal article" date="2008" name="Proc. Natl. Acad. Sci. U.S.A.">
        <title>The genome of Cyanothece 51142, a unicellular diazotrophic cyanobacterium important in the marine nitrogen cycle.</title>
        <authorList>
            <person name="Welsh E.A."/>
            <person name="Liberton M."/>
            <person name="Stoeckel J."/>
            <person name="Loh T."/>
            <person name="Elvitigala T."/>
            <person name="Wang C."/>
            <person name="Wollam A."/>
            <person name="Fulton R.S."/>
            <person name="Clifton S.W."/>
            <person name="Jacobs J.M."/>
            <person name="Aurora R."/>
            <person name="Ghosh B.K."/>
            <person name="Sherman L.A."/>
            <person name="Smith R.D."/>
            <person name="Wilson R.K."/>
            <person name="Pakrasi H.B."/>
        </authorList>
    </citation>
    <scope>NUCLEOTIDE SEQUENCE [LARGE SCALE GENOMIC DNA]</scope>
    <source>
        <strain evidence="2">ATCC 51142 / BH68</strain>
    </source>
</reference>
<dbReference type="AlphaFoldDB" id="B1WU12"/>
<organism evidence="1 2">
    <name type="scientific">Crocosphaera subtropica (strain ATCC 51142 / BH68)</name>
    <name type="common">Cyanothece sp. (strain ATCC 51142)</name>
    <dbReference type="NCBI Taxonomy" id="43989"/>
    <lineage>
        <taxon>Bacteria</taxon>
        <taxon>Bacillati</taxon>
        <taxon>Cyanobacteriota</taxon>
        <taxon>Cyanophyceae</taxon>
        <taxon>Oscillatoriophycideae</taxon>
        <taxon>Chroococcales</taxon>
        <taxon>Aphanothecaceae</taxon>
        <taxon>Crocosphaera</taxon>
        <taxon>Crocosphaera subtropica</taxon>
    </lineage>
</organism>
<dbReference type="KEGG" id="cyt:cce_2726"/>
<dbReference type="Proteomes" id="UP000001203">
    <property type="component" value="Chromosome circular"/>
</dbReference>
<dbReference type="HOGENOM" id="CLU_3097930_0_0_3"/>
<gene>
    <name evidence="1" type="ordered locus">cce_2726</name>
</gene>
<evidence type="ECO:0000313" key="1">
    <source>
        <dbReference type="EMBL" id="ACB52074.1"/>
    </source>
</evidence>
<proteinExistence type="predicted"/>
<protein>
    <submittedName>
        <fullName evidence="1">Uncharacterized protein</fullName>
    </submittedName>
</protein>
<accession>B1WU12</accession>
<name>B1WU12_CROS5</name>
<keyword evidence="2" id="KW-1185">Reference proteome</keyword>
<sequence>MRTVKSDVRSKKLKDWLVSNKQLRLKCVVHCLLLTVCSLSFRSNGFALCWF</sequence>